<dbReference type="AlphaFoldDB" id="A0A2X1YMR1"/>
<dbReference type="EMBL" id="UATM01000032">
    <property type="protein sequence ID" value="SPY48841.1"/>
    <property type="molecule type" value="Genomic_DNA"/>
</dbReference>
<evidence type="ECO:0000256" key="1">
    <source>
        <dbReference type="SAM" id="Phobius"/>
    </source>
</evidence>
<reference evidence="2 3" key="1">
    <citation type="submission" date="2018-06" db="EMBL/GenBank/DDBJ databases">
        <authorList>
            <consortium name="Pathogen Informatics"/>
            <person name="Doyle S."/>
        </authorList>
    </citation>
    <scope>NUCLEOTIDE SEQUENCE [LARGE SCALE GENOMIC DNA]</scope>
    <source>
        <strain evidence="2 3">NCTC13076</strain>
    </source>
</reference>
<keyword evidence="1" id="KW-1133">Transmembrane helix</keyword>
<dbReference type="OrthoDB" id="1698937at2"/>
<evidence type="ECO:0000313" key="3">
    <source>
        <dbReference type="Proteomes" id="UP000250070"/>
    </source>
</evidence>
<dbReference type="GeneID" id="83861623"/>
<feature type="transmembrane region" description="Helical" evidence="1">
    <location>
        <begin position="303"/>
        <end position="323"/>
    </location>
</feature>
<proteinExistence type="predicted"/>
<organism evidence="2 3">
    <name type="scientific">Peptoniphilus harei</name>
    <dbReference type="NCBI Taxonomy" id="54005"/>
    <lineage>
        <taxon>Bacteria</taxon>
        <taxon>Bacillati</taxon>
        <taxon>Bacillota</taxon>
        <taxon>Tissierellia</taxon>
        <taxon>Tissierellales</taxon>
        <taxon>Peptoniphilaceae</taxon>
        <taxon>Peptoniphilus</taxon>
    </lineage>
</organism>
<protein>
    <submittedName>
        <fullName evidence="2">Uncharacterized protein</fullName>
    </submittedName>
</protein>
<accession>A0A2X1YMR1</accession>
<dbReference type="RefSeq" id="WP_112890398.1">
    <property type="nucleotide sequence ID" value="NZ_CP068103.1"/>
</dbReference>
<gene>
    <name evidence="2" type="ORF">NCTC13076_01933</name>
</gene>
<dbReference type="STRING" id="54005.HMPREF3229_00831"/>
<evidence type="ECO:0000313" key="2">
    <source>
        <dbReference type="EMBL" id="SPY48841.1"/>
    </source>
</evidence>
<dbReference type="Proteomes" id="UP000250070">
    <property type="component" value="Unassembled WGS sequence"/>
</dbReference>
<keyword evidence="1" id="KW-0472">Membrane</keyword>
<keyword evidence="1" id="KW-0812">Transmembrane</keyword>
<name>A0A2X1YMR1_9FIRM</name>
<sequence length="429" mass="51193">MFDRSIKIKLNDGFINIFDKTKSEEEKNSVPMPYRIYKDGNILDYHHFFYKMGKIFKKLDLKKRDKAYVIFDSSEFIHINYKIPEIDESEIRGFLNLELEDYGDFNLDDYKIFYKKKSLGDNLELSIDLVPKDMILKIEEILDKLEVKNYEILPESQTFSKDGKFLEVQATYIKLISIEDDLVKSYEKIYDENIEKIIEDNGLEEKNASNIINLRYDIEEQKVEEDFLFKYKNYFIRHINKIEKFASGDKIYLFGKIADSETIKDLLKSYSNLEYEYLGKNLELNILKTKEKEKNKTKKDKNYINYILPLAILILIISNLFYYKKLKNENEIISEKIKTQEATEGEDIDLSSDRFQEKNKKFIEKVSEIQKLEDENLVITSYNFDKGRIVVRGLVKDEDYFNKTFKDIDIVSKNFYKENGFNKFEMQIK</sequence>